<dbReference type="Pfam" id="PF07963">
    <property type="entry name" value="N_methyl"/>
    <property type="match status" value="1"/>
</dbReference>
<dbReference type="SUPFAM" id="SSF54523">
    <property type="entry name" value="Pili subunits"/>
    <property type="match status" value="1"/>
</dbReference>
<name>A0A2A2ASY3_9BURK</name>
<evidence type="ECO:0000313" key="2">
    <source>
        <dbReference type="EMBL" id="PAT40759.1"/>
    </source>
</evidence>
<keyword evidence="1" id="KW-0812">Transmembrane</keyword>
<gene>
    <name evidence="2" type="ORF">CK623_04850</name>
</gene>
<dbReference type="Proteomes" id="UP000218644">
    <property type="component" value="Unassembled WGS sequence"/>
</dbReference>
<evidence type="ECO:0000313" key="3">
    <source>
        <dbReference type="Proteomes" id="UP000218644"/>
    </source>
</evidence>
<organism evidence="2 3">
    <name type="scientific">Vandammella animalimorsus</name>
    <dbReference type="NCBI Taxonomy" id="2029117"/>
    <lineage>
        <taxon>Bacteria</taxon>
        <taxon>Pseudomonadati</taxon>
        <taxon>Pseudomonadota</taxon>
        <taxon>Betaproteobacteria</taxon>
        <taxon>Burkholderiales</taxon>
        <taxon>Comamonadaceae</taxon>
        <taxon>Vandammella</taxon>
    </lineage>
</organism>
<reference evidence="2 3" key="1">
    <citation type="submission" date="2017-08" db="EMBL/GenBank/DDBJ databases">
        <title>WGS of Clinical strains of the CDC Group NO-1 linked to zoonotic infections in humans.</title>
        <authorList>
            <person name="Bernier A.-M."/>
            <person name="Bernard K."/>
        </authorList>
    </citation>
    <scope>NUCLEOTIDE SEQUENCE [LARGE SCALE GENOMIC DNA]</scope>
    <source>
        <strain evidence="2 3">NML79-0751</strain>
    </source>
</reference>
<dbReference type="RefSeq" id="WP_095556637.1">
    <property type="nucleotide sequence ID" value="NZ_NSJD01000004.1"/>
</dbReference>
<protein>
    <submittedName>
        <fullName evidence="2">Prepilin-type cleavage/methylation domain-containing protein</fullName>
    </submittedName>
</protein>
<proteinExistence type="predicted"/>
<evidence type="ECO:0000256" key="1">
    <source>
        <dbReference type="SAM" id="Phobius"/>
    </source>
</evidence>
<dbReference type="InterPro" id="IPR012902">
    <property type="entry name" value="N_methyl_site"/>
</dbReference>
<feature type="transmembrane region" description="Helical" evidence="1">
    <location>
        <begin position="20"/>
        <end position="42"/>
    </location>
</feature>
<dbReference type="NCBIfam" id="TIGR02532">
    <property type="entry name" value="IV_pilin_GFxxxE"/>
    <property type="match status" value="1"/>
</dbReference>
<keyword evidence="1" id="KW-0472">Membrane</keyword>
<dbReference type="PROSITE" id="PS00409">
    <property type="entry name" value="PROKAR_NTER_METHYL"/>
    <property type="match status" value="1"/>
</dbReference>
<dbReference type="Pfam" id="PF16732">
    <property type="entry name" value="ComP_DUS"/>
    <property type="match status" value="1"/>
</dbReference>
<dbReference type="GO" id="GO:0043683">
    <property type="term" value="P:type IV pilus assembly"/>
    <property type="evidence" value="ECO:0007669"/>
    <property type="project" value="InterPro"/>
</dbReference>
<accession>A0A2A2ASY3</accession>
<dbReference type="EMBL" id="NSJD01000004">
    <property type="protein sequence ID" value="PAT40759.1"/>
    <property type="molecule type" value="Genomic_DNA"/>
</dbReference>
<dbReference type="InterPro" id="IPR031982">
    <property type="entry name" value="PilE-like"/>
</dbReference>
<sequence>MAFTQVSTFSSRPSAFRKPQGFTLIEVMIVVVVVAILAAIAFPSYQEYVRRGHRAEARAGLLQAAQWMERAATAQGTYPLTAQFPAGLRAVPNGRYTIALNSTDGASFTLTATPQGGQAGDRCGAYTLSNTGLRGANGSTSGAIVTECWGK</sequence>
<comment type="caution">
    <text evidence="2">The sequence shown here is derived from an EMBL/GenBank/DDBJ whole genome shotgun (WGS) entry which is preliminary data.</text>
</comment>
<dbReference type="PANTHER" id="PTHR30093:SF47">
    <property type="entry name" value="TYPE IV PILUS NON-CORE MINOR PILIN PILE"/>
    <property type="match status" value="1"/>
</dbReference>
<dbReference type="Gene3D" id="3.30.700.10">
    <property type="entry name" value="Glycoprotein, Type 4 Pilin"/>
    <property type="match status" value="1"/>
</dbReference>
<keyword evidence="1" id="KW-1133">Transmembrane helix</keyword>
<dbReference type="AlphaFoldDB" id="A0A2A2ASY3"/>
<dbReference type="PANTHER" id="PTHR30093">
    <property type="entry name" value="GENERAL SECRETION PATHWAY PROTEIN G"/>
    <property type="match status" value="1"/>
</dbReference>
<dbReference type="InterPro" id="IPR045584">
    <property type="entry name" value="Pilin-like"/>
</dbReference>